<name>A0A0Q3EN83_BRADI</name>
<dbReference type="InParanoid" id="A0A0Q3EN83"/>
<evidence type="ECO:0000313" key="1">
    <source>
        <dbReference type="EMBL" id="KQJ87724.1"/>
    </source>
</evidence>
<reference evidence="1 2" key="1">
    <citation type="journal article" date="2010" name="Nature">
        <title>Genome sequencing and analysis of the model grass Brachypodium distachyon.</title>
        <authorList>
            <consortium name="International Brachypodium Initiative"/>
        </authorList>
    </citation>
    <scope>NUCLEOTIDE SEQUENCE [LARGE SCALE GENOMIC DNA]</scope>
    <source>
        <strain evidence="1 2">Bd21</strain>
    </source>
</reference>
<protein>
    <submittedName>
        <fullName evidence="1 2">Uncharacterized protein</fullName>
    </submittedName>
</protein>
<dbReference type="EnsemblPlants" id="KQJ87724">
    <property type="protein sequence ID" value="KQJ87724"/>
    <property type="gene ID" value="BRADI_4g13221v3"/>
</dbReference>
<proteinExistence type="predicted"/>
<gene>
    <name evidence="1" type="ORF">BRADI_4g13221v3</name>
</gene>
<accession>A0A0Q3EN83</accession>
<dbReference type="EMBL" id="CM000883">
    <property type="protein sequence ID" value="KQJ87724.1"/>
    <property type="molecule type" value="Genomic_DNA"/>
</dbReference>
<evidence type="ECO:0000313" key="2">
    <source>
        <dbReference type="EnsemblPlants" id="KQJ87724"/>
    </source>
</evidence>
<dbReference type="Gramene" id="KQJ87724">
    <property type="protein sequence ID" value="KQJ87724"/>
    <property type="gene ID" value="BRADI_4g13221v3"/>
</dbReference>
<organism evidence="1">
    <name type="scientific">Brachypodium distachyon</name>
    <name type="common">Purple false brome</name>
    <name type="synonym">Trachynia distachya</name>
    <dbReference type="NCBI Taxonomy" id="15368"/>
    <lineage>
        <taxon>Eukaryota</taxon>
        <taxon>Viridiplantae</taxon>
        <taxon>Streptophyta</taxon>
        <taxon>Embryophyta</taxon>
        <taxon>Tracheophyta</taxon>
        <taxon>Spermatophyta</taxon>
        <taxon>Magnoliopsida</taxon>
        <taxon>Liliopsida</taxon>
        <taxon>Poales</taxon>
        <taxon>Poaceae</taxon>
        <taxon>BOP clade</taxon>
        <taxon>Pooideae</taxon>
        <taxon>Stipodae</taxon>
        <taxon>Brachypodieae</taxon>
        <taxon>Brachypodium</taxon>
    </lineage>
</organism>
<reference evidence="2" key="3">
    <citation type="submission" date="2018-08" db="UniProtKB">
        <authorList>
            <consortium name="EnsemblPlants"/>
        </authorList>
    </citation>
    <scope>IDENTIFICATION</scope>
    <source>
        <strain evidence="2">cv. Bd21</strain>
    </source>
</reference>
<dbReference type="AlphaFoldDB" id="A0A0Q3EN83"/>
<sequence>MASTPWITNDSVMHQVIYSERNSLLMNDINYEEANPKNRNVQHQVREQIPKQTSNRQQQNTGKGRCLFLFTYNKDNRCEIKVASAKTGLQNLDSYRYEMQFQLN</sequence>
<reference evidence="1" key="2">
    <citation type="submission" date="2017-06" db="EMBL/GenBank/DDBJ databases">
        <title>WGS assembly of Brachypodium distachyon.</title>
        <authorList>
            <consortium name="The International Brachypodium Initiative"/>
            <person name="Lucas S."/>
            <person name="Harmon-Smith M."/>
            <person name="Lail K."/>
            <person name="Tice H."/>
            <person name="Grimwood J."/>
            <person name="Bruce D."/>
            <person name="Barry K."/>
            <person name="Shu S."/>
            <person name="Lindquist E."/>
            <person name="Wang M."/>
            <person name="Pitluck S."/>
            <person name="Vogel J.P."/>
            <person name="Garvin D.F."/>
            <person name="Mockler T.C."/>
            <person name="Schmutz J."/>
            <person name="Rokhsar D."/>
            <person name="Bevan M.W."/>
        </authorList>
    </citation>
    <scope>NUCLEOTIDE SEQUENCE</scope>
    <source>
        <strain evidence="1">Bd21</strain>
    </source>
</reference>
<keyword evidence="3" id="KW-1185">Reference proteome</keyword>
<evidence type="ECO:0000313" key="3">
    <source>
        <dbReference type="Proteomes" id="UP000008810"/>
    </source>
</evidence>
<dbReference type="Proteomes" id="UP000008810">
    <property type="component" value="Chromosome 4"/>
</dbReference>